<evidence type="ECO:0000313" key="1">
    <source>
        <dbReference type="EMBL" id="GAX76744.1"/>
    </source>
</evidence>
<gene>
    <name evidence="1" type="ORF">CEUSTIGMA_g4191.t1</name>
</gene>
<dbReference type="PANTHER" id="PTHR23244">
    <property type="entry name" value="KELCH REPEAT DOMAIN"/>
    <property type="match status" value="1"/>
</dbReference>
<dbReference type="STRING" id="1157962.A0A250X0W6"/>
<dbReference type="PANTHER" id="PTHR23244:SF493">
    <property type="entry name" value="GALACTOSE OXIDASE, CENTRAL DOMAIN FAMILY PROTEIN"/>
    <property type="match status" value="1"/>
</dbReference>
<dbReference type="SUPFAM" id="SSF50965">
    <property type="entry name" value="Galactose oxidase, central domain"/>
    <property type="match status" value="1"/>
</dbReference>
<name>A0A250X0W6_9CHLO</name>
<reference evidence="1 2" key="1">
    <citation type="submission" date="2017-08" db="EMBL/GenBank/DDBJ databases">
        <title>Acidophilic green algal genome provides insights into adaptation to an acidic environment.</title>
        <authorList>
            <person name="Hirooka S."/>
            <person name="Hirose Y."/>
            <person name="Kanesaki Y."/>
            <person name="Higuchi S."/>
            <person name="Fujiwara T."/>
            <person name="Onuma R."/>
            <person name="Era A."/>
            <person name="Ohbayashi R."/>
            <person name="Uzuka A."/>
            <person name="Nozaki H."/>
            <person name="Yoshikawa H."/>
            <person name="Miyagishima S.Y."/>
        </authorList>
    </citation>
    <scope>NUCLEOTIDE SEQUENCE [LARGE SCALE GENOMIC DNA]</scope>
    <source>
        <strain evidence="1 2">NIES-2499</strain>
    </source>
</reference>
<dbReference type="OrthoDB" id="10251809at2759"/>
<sequence>MIQPSIRYGHGADRHEEKFIVTLGYYYDREKGSPSWMSDTWEMDMAPPYLWNRLDTGISKHHAFEAYNSNKQPYAPAGRFGHSTSIHNDSLLLYGGHDGGVSRHGQHNYEPGYDFDELWAFNIPTRNWKLIQTKGGPGKRYLHSSTVIGDLLILYGGLSEGQGDVWSYDIALREWELLATESPRSETNPGRRVGHTMTAVDQPFLSEVTLDNNLGSNAGSRIRGFLLLGDRKVWRPLGSRGVVPDSAHSFTDMAVPSGRKYHAEASGWVTVSSSGRPEALPTSYPSKQKVRGSWLSGLLLGGQNKEEADVSSTAGASKRKYVHATVITGGTITTPGLTCTAEAWLAVLDCGVTMVTWHRLPDLPVPLYDSRSALSPSSASVFTFGGHLCSETKGEAPFFYTNAVAMLDLTQVQMLMEGACQVYGKDLPLQRGQGQAAMERKVEL</sequence>
<dbReference type="InterPro" id="IPR015915">
    <property type="entry name" value="Kelch-typ_b-propeller"/>
</dbReference>
<keyword evidence="2" id="KW-1185">Reference proteome</keyword>
<dbReference type="Gene3D" id="2.120.10.80">
    <property type="entry name" value="Kelch-type beta propeller"/>
    <property type="match status" value="1"/>
</dbReference>
<protein>
    <submittedName>
        <fullName evidence="1">Uncharacterized protein</fullName>
    </submittedName>
</protein>
<evidence type="ECO:0000313" key="2">
    <source>
        <dbReference type="Proteomes" id="UP000232323"/>
    </source>
</evidence>
<organism evidence="1 2">
    <name type="scientific">Chlamydomonas eustigma</name>
    <dbReference type="NCBI Taxonomy" id="1157962"/>
    <lineage>
        <taxon>Eukaryota</taxon>
        <taxon>Viridiplantae</taxon>
        <taxon>Chlorophyta</taxon>
        <taxon>core chlorophytes</taxon>
        <taxon>Chlorophyceae</taxon>
        <taxon>CS clade</taxon>
        <taxon>Chlamydomonadales</taxon>
        <taxon>Chlamydomonadaceae</taxon>
        <taxon>Chlamydomonas</taxon>
    </lineage>
</organism>
<dbReference type="Proteomes" id="UP000232323">
    <property type="component" value="Unassembled WGS sequence"/>
</dbReference>
<dbReference type="Pfam" id="PF24681">
    <property type="entry name" value="Kelch_KLHDC2_KLHL20_DRC7"/>
    <property type="match status" value="1"/>
</dbReference>
<dbReference type="InterPro" id="IPR011043">
    <property type="entry name" value="Gal_Oxase/kelch_b-propeller"/>
</dbReference>
<comment type="caution">
    <text evidence="1">The sequence shown here is derived from an EMBL/GenBank/DDBJ whole genome shotgun (WGS) entry which is preliminary data.</text>
</comment>
<accession>A0A250X0W6</accession>
<dbReference type="AlphaFoldDB" id="A0A250X0W6"/>
<dbReference type="EMBL" id="BEGY01000019">
    <property type="protein sequence ID" value="GAX76744.1"/>
    <property type="molecule type" value="Genomic_DNA"/>
</dbReference>
<proteinExistence type="predicted"/>